<evidence type="ECO:0000313" key="8">
    <source>
        <dbReference type="EMBL" id="VAI03581.1"/>
    </source>
</evidence>
<dbReference type="PANTHER" id="PTHR33304">
    <property type="match status" value="1"/>
</dbReference>
<evidence type="ECO:0000256" key="5">
    <source>
        <dbReference type="ARBA" id="ARBA00023163"/>
    </source>
</evidence>
<dbReference type="Gramene" id="TRITD4Bv1G045090.1">
    <property type="protein sequence ID" value="TRITD4Bv1G045090.1"/>
    <property type="gene ID" value="TRITD4Bv1G045090"/>
</dbReference>
<dbReference type="AlphaFoldDB" id="A0A9R0SY26"/>
<dbReference type="Proteomes" id="UP000324705">
    <property type="component" value="Chromosome 4B"/>
</dbReference>
<dbReference type="InterPro" id="IPR056280">
    <property type="entry name" value="AIPP2-like_SPOC"/>
</dbReference>
<dbReference type="Pfam" id="PF23121">
    <property type="entry name" value="SPOC_AIPP2"/>
    <property type="match status" value="1"/>
</dbReference>
<feature type="region of interest" description="Disordered" evidence="6">
    <location>
        <begin position="765"/>
        <end position="785"/>
    </location>
</feature>
<organism evidence="8 9">
    <name type="scientific">Triticum turgidum subsp. durum</name>
    <name type="common">Durum wheat</name>
    <name type="synonym">Triticum durum</name>
    <dbReference type="NCBI Taxonomy" id="4567"/>
    <lineage>
        <taxon>Eukaryota</taxon>
        <taxon>Viridiplantae</taxon>
        <taxon>Streptophyta</taxon>
        <taxon>Embryophyta</taxon>
        <taxon>Tracheophyta</taxon>
        <taxon>Spermatophyta</taxon>
        <taxon>Magnoliopsida</taxon>
        <taxon>Liliopsida</taxon>
        <taxon>Poales</taxon>
        <taxon>Poaceae</taxon>
        <taxon>BOP clade</taxon>
        <taxon>Pooideae</taxon>
        <taxon>Triticodae</taxon>
        <taxon>Triticeae</taxon>
        <taxon>Triticinae</taxon>
        <taxon>Triticum</taxon>
    </lineage>
</organism>
<keyword evidence="9" id="KW-1185">Reference proteome</keyword>
<feature type="region of interest" description="Disordered" evidence="6">
    <location>
        <begin position="589"/>
        <end position="619"/>
    </location>
</feature>
<evidence type="ECO:0000256" key="4">
    <source>
        <dbReference type="ARBA" id="ARBA00023015"/>
    </source>
</evidence>
<dbReference type="InterPro" id="IPR049914">
    <property type="entry name" value="PHD1-3/5-6"/>
</dbReference>
<evidence type="ECO:0000256" key="6">
    <source>
        <dbReference type="SAM" id="MobiDB-lite"/>
    </source>
</evidence>
<feature type="region of interest" description="Disordered" evidence="6">
    <location>
        <begin position="320"/>
        <end position="343"/>
    </location>
</feature>
<dbReference type="GO" id="GO:0008270">
    <property type="term" value="F:zinc ion binding"/>
    <property type="evidence" value="ECO:0007669"/>
    <property type="project" value="UniProtKB-KW"/>
</dbReference>
<keyword evidence="1" id="KW-0479">Metal-binding</keyword>
<accession>A0A9R0SY26</accession>
<keyword evidence="2" id="KW-0863">Zinc-finger</keyword>
<keyword evidence="5" id="KW-0804">Transcription</keyword>
<feature type="region of interest" description="Disordered" evidence="6">
    <location>
        <begin position="1041"/>
        <end position="1063"/>
    </location>
</feature>
<feature type="compositionally biased region" description="Basic and acidic residues" evidence="6">
    <location>
        <begin position="773"/>
        <end position="784"/>
    </location>
</feature>
<gene>
    <name evidence="8" type="ORF">TRITD_4Bv1G045090</name>
</gene>
<sequence>MDDVCDECGDVGYSHLLLRCINCNNAARHRYCLDEINFDSAVEWSCSDCIPKHNEAIKPPGDANCQRQLRNTKLDFSVVNEPNVEQEKVTKARVLRRNRPCREREASFDESIEHVPGGDTSNRGRCVEEQLDSREISVRDIPNLIDCKKEGEDINGHLICTPESFDGSSNLALDHASSIEPNNLQKAVGGSKLASDSMDWPDLPNARSGCFASLKYVEGFVPPGRKGDIFSLMNEVEGSRPIIVDKSCSTSASMEQADGLLVKIEKSEPLKLVKGLEETVVASKFAPNHSKPMQGSDLETGSVDVLNPLEQRLDSWAMPLMQSSPSNEPEDAATATQENGAERTRCLVDMETVASELENHKESNPKMANESLSCGEGNSDEANRRSDELLSSTKDNKMRRRMCVARKIVNSCKVNGITDPEPAHGNRDAIKLQCNAGKTSLAVKKVPLQLILQEEGINNELLQEEGISNELLQEEGISNELLQEEGISNELLQDEGISNELLQEEGISNELLQEEGISNELLQEEGISNELLQEEGTNNELLPSKFVGPCESTKINPRKRKQSGNYVPDGTKYQKACIISGNENANVAWSKSGRPARTCQNTPRKDNGSSDNVIGHSKMGKDKKIVKSWLANKGIRYSRKRGMVTGVLQPYSLRRRSVDRSRPSRKRGMVTSVLQPYSLRRRSVDRSRPSQESGVVTSVLQPYSLRRRSVDRSRPSQERGMVTSVLQPYSLRRRYVDRSKPSENMDLALMESSCALNNPSSSCAAQASGFSSKSKELHERDEPKKRRKLILSYDEEEDAVALQAEDLNSWSCDDDGHVKKQRKCVENAAENQRRSIEEGKEALGSGNLNRCSKNHKQVKKQRSIEAEEDENASVRNLNAGCSRMPVISECIGGQPLDIPCWTGIMKINNNYIPLAAHLSTKAGKKVQELSRSLPPIMKVAKFSTSKSCPHFEAPIPTADSIGLYFFSGDMRQTKELDELVKHLADSGIVLEAVVGLRKLFLFPSGALPVQHQTFQGKPYLWGMFKPRKGKIRRLPPVEQDCTAHVSKEEHAQEQHSLDQEDKAQSNTLDLVVHPENQPLLDANQLGKEALSGNVLPPVDVGALVSANIGPADHGQRCSNPEAPPPKLCGFVVSRTPRSAQLIQEMQKEGALLFAVQQVMTEPGSVV</sequence>
<proteinExistence type="predicted"/>
<evidence type="ECO:0000313" key="9">
    <source>
        <dbReference type="Proteomes" id="UP000324705"/>
    </source>
</evidence>
<dbReference type="EMBL" id="LT934118">
    <property type="protein sequence ID" value="VAI03581.1"/>
    <property type="molecule type" value="Genomic_DNA"/>
</dbReference>
<feature type="region of interest" description="Disordered" evidence="6">
    <location>
        <begin position="655"/>
        <end position="697"/>
    </location>
</feature>
<keyword evidence="3" id="KW-0862">Zinc</keyword>
<feature type="region of interest" description="Disordered" evidence="6">
    <location>
        <begin position="357"/>
        <end position="394"/>
    </location>
</feature>
<name>A0A9R0SY26_TRITD</name>
<dbReference type="GO" id="GO:0034244">
    <property type="term" value="P:negative regulation of transcription elongation by RNA polymerase II"/>
    <property type="evidence" value="ECO:0007669"/>
    <property type="project" value="InterPro"/>
</dbReference>
<feature type="domain" description="AIPP2-like SPOC-like" evidence="7">
    <location>
        <begin position="901"/>
        <end position="1024"/>
    </location>
</feature>
<dbReference type="OMA" id="INDCEME"/>
<keyword evidence="4" id="KW-0805">Transcription regulation</keyword>
<reference evidence="8 9" key="1">
    <citation type="submission" date="2017-09" db="EMBL/GenBank/DDBJ databases">
        <authorList>
            <consortium name="International Durum Wheat Genome Sequencing Consortium (IDWGSC)"/>
            <person name="Milanesi L."/>
        </authorList>
    </citation>
    <scope>NUCLEOTIDE SEQUENCE [LARGE SCALE GENOMIC DNA]</scope>
    <source>
        <strain evidence="9">cv. Svevo</strain>
    </source>
</reference>
<evidence type="ECO:0000256" key="2">
    <source>
        <dbReference type="ARBA" id="ARBA00022771"/>
    </source>
</evidence>
<dbReference type="SUPFAM" id="SSF57903">
    <property type="entry name" value="FYVE/PHD zinc finger"/>
    <property type="match status" value="1"/>
</dbReference>
<dbReference type="InterPro" id="IPR011011">
    <property type="entry name" value="Znf_FYVE_PHD"/>
</dbReference>
<dbReference type="GO" id="GO:0140566">
    <property type="term" value="F:histone reader activity"/>
    <property type="evidence" value="ECO:0007669"/>
    <property type="project" value="InterPro"/>
</dbReference>
<dbReference type="PANTHER" id="PTHR33304:SF49">
    <property type="entry name" value="OS12G0161500 PROTEIN"/>
    <property type="match status" value="1"/>
</dbReference>
<protein>
    <recommendedName>
        <fullName evidence="7">AIPP2-like SPOC-like domain-containing protein</fullName>
    </recommendedName>
</protein>
<evidence type="ECO:0000256" key="1">
    <source>
        <dbReference type="ARBA" id="ARBA00022723"/>
    </source>
</evidence>
<evidence type="ECO:0000259" key="7">
    <source>
        <dbReference type="Pfam" id="PF23121"/>
    </source>
</evidence>
<evidence type="ECO:0000256" key="3">
    <source>
        <dbReference type="ARBA" id="ARBA00022833"/>
    </source>
</evidence>
<feature type="compositionally biased region" description="Basic and acidic residues" evidence="6">
    <location>
        <begin position="1045"/>
        <end position="1063"/>
    </location>
</feature>